<protein>
    <recommendedName>
        <fullName evidence="1">Aminoglycoside phosphotransferase domain-containing protein</fullName>
    </recommendedName>
</protein>
<accession>A0A0J6XYW1</accession>
<gene>
    <name evidence="2" type="ORF">CIRG_00086</name>
</gene>
<evidence type="ECO:0000259" key="1">
    <source>
        <dbReference type="Pfam" id="PF01636"/>
    </source>
</evidence>
<dbReference type="InterPro" id="IPR011009">
    <property type="entry name" value="Kinase-like_dom_sf"/>
</dbReference>
<dbReference type="Gene3D" id="3.90.1200.10">
    <property type="match status" value="1"/>
</dbReference>
<dbReference type="GO" id="GO:0005739">
    <property type="term" value="C:mitochondrion"/>
    <property type="evidence" value="ECO:0007669"/>
    <property type="project" value="UniProtKB-SubCell"/>
</dbReference>
<evidence type="ECO:0000313" key="3">
    <source>
        <dbReference type="Proteomes" id="UP000054565"/>
    </source>
</evidence>
<dbReference type="PANTHER" id="PTHR36091">
    <property type="entry name" value="ALTERED INHERITANCE OF MITOCHONDRIA PROTEIN 9, MITOCHONDRIAL"/>
    <property type="match status" value="1"/>
</dbReference>
<dbReference type="SUPFAM" id="SSF56112">
    <property type="entry name" value="Protein kinase-like (PK-like)"/>
    <property type="match status" value="1"/>
</dbReference>
<dbReference type="EMBL" id="DS028093">
    <property type="protein sequence ID" value="KMO99943.1"/>
    <property type="molecule type" value="Genomic_DNA"/>
</dbReference>
<sequence length="405" mass="45577">MREFELQDCISKSRMELIQLSPMTRRGNFRAIISFNLQKLLDIAVNAADDGAQSCSPFDNDNGKEVFAKLPNPNAGPARYVTASEVATREFLGEVVNLPVPRAFAWSCDPANPVGAEYIIEEKAPGTRLGSIWHQWPRESKLCVIEQIADIEHALTTIKFSKHGCLYFKEDLPNSFREENDTLLVEPSGQSACLDRGREDMGLDRGPYPELPDQALALLSKYLEATPYLVPSEPEAAANVLWHPDLHLDNIFVDPTTCKVTSIVDWQSTSIAPLFYQSCVPRMFRHGGPVREAWVVPSRPGNFNTLSMEEQTRVDQDLENGTIHKYYEAIVYRRAPYHWKSLIAIAALWDRLRPAETTKCPIDFTRDEVALHAKEDEKIAGIGTMLKLFQDQGVLPVDGMVDQED</sequence>
<dbReference type="Proteomes" id="UP000054565">
    <property type="component" value="Unassembled WGS sequence"/>
</dbReference>
<name>A0A0J6XYW1_COCIT</name>
<proteinExistence type="predicted"/>
<feature type="domain" description="Aminoglycoside phosphotransferase" evidence="1">
    <location>
        <begin position="205"/>
        <end position="276"/>
    </location>
</feature>
<dbReference type="InterPro" id="IPR002575">
    <property type="entry name" value="Aminoglycoside_PTrfase"/>
</dbReference>
<reference evidence="3" key="1">
    <citation type="journal article" date="2010" name="Genome Res.">
        <title>Population genomic sequencing of Coccidioides fungi reveals recent hybridization and transposon control.</title>
        <authorList>
            <person name="Neafsey D.E."/>
            <person name="Barker B.M."/>
            <person name="Sharpton T.J."/>
            <person name="Stajich J.E."/>
            <person name="Park D.J."/>
            <person name="Whiston E."/>
            <person name="Hung C.-Y."/>
            <person name="McMahan C."/>
            <person name="White J."/>
            <person name="Sykes S."/>
            <person name="Heiman D."/>
            <person name="Young S."/>
            <person name="Zeng Q."/>
            <person name="Abouelleil A."/>
            <person name="Aftuck L."/>
            <person name="Bessette D."/>
            <person name="Brown A."/>
            <person name="FitzGerald M."/>
            <person name="Lui A."/>
            <person name="Macdonald J.P."/>
            <person name="Priest M."/>
            <person name="Orbach M.J."/>
            <person name="Galgiani J.N."/>
            <person name="Kirkland T.N."/>
            <person name="Cole G.T."/>
            <person name="Birren B.W."/>
            <person name="Henn M.R."/>
            <person name="Taylor J.W."/>
            <person name="Rounsley S.D."/>
        </authorList>
    </citation>
    <scope>NUCLEOTIDE SEQUENCE [LARGE SCALE GENOMIC DNA]</scope>
    <source>
        <strain evidence="3">RMSCC 2394</strain>
    </source>
</reference>
<dbReference type="AlphaFoldDB" id="A0A0J6XYW1"/>
<dbReference type="OrthoDB" id="4200494at2759"/>
<dbReference type="Pfam" id="PF01636">
    <property type="entry name" value="APH"/>
    <property type="match status" value="1"/>
</dbReference>
<dbReference type="InterPro" id="IPR051035">
    <property type="entry name" value="Mito_inheritance_9"/>
</dbReference>
<organism evidence="2 3">
    <name type="scientific">Coccidioides immitis RMSCC 2394</name>
    <dbReference type="NCBI Taxonomy" id="404692"/>
    <lineage>
        <taxon>Eukaryota</taxon>
        <taxon>Fungi</taxon>
        <taxon>Dikarya</taxon>
        <taxon>Ascomycota</taxon>
        <taxon>Pezizomycotina</taxon>
        <taxon>Eurotiomycetes</taxon>
        <taxon>Eurotiomycetidae</taxon>
        <taxon>Onygenales</taxon>
        <taxon>Onygenaceae</taxon>
        <taxon>Coccidioides</taxon>
    </lineage>
</organism>
<evidence type="ECO:0000313" key="2">
    <source>
        <dbReference type="EMBL" id="KMO99943.1"/>
    </source>
</evidence>
<dbReference type="PANTHER" id="PTHR36091:SF2">
    <property type="entry name" value="AMINOGLYCOSIDE PHOSPHOTRANSFERASE DOMAIN-CONTAINING PROTEIN"/>
    <property type="match status" value="1"/>
</dbReference>